<evidence type="ECO:0000313" key="4">
    <source>
        <dbReference type="Proteomes" id="UP000294933"/>
    </source>
</evidence>
<dbReference type="PANTHER" id="PTHR13489:SF0">
    <property type="entry name" value="MINI-CHROMOSOME MAINTENANCE COMPLEX-BINDING PROTEIN"/>
    <property type="match status" value="1"/>
</dbReference>
<dbReference type="Pfam" id="PF09739">
    <property type="entry name" value="MCM_bind"/>
    <property type="match status" value="1"/>
</dbReference>
<dbReference type="Proteomes" id="UP000294933">
    <property type="component" value="Unassembled WGS sequence"/>
</dbReference>
<comment type="subcellular location">
    <subcellularLocation>
        <location evidence="1">Nucleus</location>
    </subcellularLocation>
</comment>
<proteinExistence type="predicted"/>
<evidence type="ECO:0000256" key="1">
    <source>
        <dbReference type="ARBA" id="ARBA00004123"/>
    </source>
</evidence>
<dbReference type="InterPro" id="IPR019140">
    <property type="entry name" value="MCM_complex-bd"/>
</dbReference>
<dbReference type="OrthoDB" id="329666at2759"/>
<dbReference type="AlphaFoldDB" id="A0A4Y7QDV2"/>
<organism evidence="3 4">
    <name type="scientific">Rickenella mellea</name>
    <dbReference type="NCBI Taxonomy" id="50990"/>
    <lineage>
        <taxon>Eukaryota</taxon>
        <taxon>Fungi</taxon>
        <taxon>Dikarya</taxon>
        <taxon>Basidiomycota</taxon>
        <taxon>Agaricomycotina</taxon>
        <taxon>Agaricomycetes</taxon>
        <taxon>Hymenochaetales</taxon>
        <taxon>Rickenellaceae</taxon>
        <taxon>Rickenella</taxon>
    </lineage>
</organism>
<sequence length="528" mass="58862">MVSQDRANAILHPTDLVRRLQPDSPSLHFQNIFKSDHAFRQIPVWDARHLPPDSDGSRSRPLVRFRAMIQDTSPSPEVYLHHTGWGIADAEPTSSPINYDNLKERIVLWAVNVPGESSWYADKLDAPDNHCQTRAPQQLQVSKQHKWPLPAEPCVVAQIKIYDVAAAEHFKPTDIVTFVGILASEPENSEFASDALVPTIHVLFHRHLSTDPLAHELSSSPFHPSLRDSLIAWIASEALGNDHDAAEWVLLSCIAMVWVPSSACFLLRSNFFLNSQSRNPPILPPSLTISRFPRPPTSDAAPSLTYVLSELLPRSILVPLSLDLINTINFAPESRDEDLHAGILQLAPGTTVLVTESGIEEGKINEKGVRNLQTLQEAIKLQTLHYVFPYSQFSFPTDLCFIVATEGKKSAFFETSVNLPLAPGPSAHPNLFKSRSDVVLPPPDTLSAFRDWIIAAKRGNFTICSDVSQFITDDFVKDRLADKSVSPEDLVSQMTVARLMSLSRHQWELTQETWALAKALDARRKARD</sequence>
<name>A0A4Y7QDV2_9AGAM</name>
<evidence type="ECO:0000313" key="3">
    <source>
        <dbReference type="EMBL" id="TDL25050.1"/>
    </source>
</evidence>
<dbReference type="GO" id="GO:0003682">
    <property type="term" value="F:chromatin binding"/>
    <property type="evidence" value="ECO:0007669"/>
    <property type="project" value="TreeGrafter"/>
</dbReference>
<gene>
    <name evidence="3" type="ORF">BD410DRAFT_76463</name>
</gene>
<accession>A0A4Y7QDV2</accession>
<dbReference type="GO" id="GO:0006261">
    <property type="term" value="P:DNA-templated DNA replication"/>
    <property type="evidence" value="ECO:0007669"/>
    <property type="project" value="TreeGrafter"/>
</dbReference>
<protein>
    <recommendedName>
        <fullName evidence="5">Mini-chromosome maintenance complex-binding protein</fullName>
    </recommendedName>
</protein>
<keyword evidence="2" id="KW-0539">Nucleus</keyword>
<dbReference type="GO" id="GO:0005634">
    <property type="term" value="C:nucleus"/>
    <property type="evidence" value="ECO:0007669"/>
    <property type="project" value="UniProtKB-SubCell"/>
</dbReference>
<dbReference type="STRING" id="50990.A0A4Y7QDV2"/>
<dbReference type="PANTHER" id="PTHR13489">
    <property type="entry name" value="MINI-CHROMOSOME MAINTENANCE COMPLEX-BINDING PROTEIN"/>
    <property type="match status" value="1"/>
</dbReference>
<reference evidence="3 4" key="1">
    <citation type="submission" date="2018-06" db="EMBL/GenBank/DDBJ databases">
        <title>A transcriptomic atlas of mushroom development highlights an independent origin of complex multicellularity.</title>
        <authorList>
            <consortium name="DOE Joint Genome Institute"/>
            <person name="Krizsan K."/>
            <person name="Almasi E."/>
            <person name="Merenyi Z."/>
            <person name="Sahu N."/>
            <person name="Viragh M."/>
            <person name="Koszo T."/>
            <person name="Mondo S."/>
            <person name="Kiss B."/>
            <person name="Balint B."/>
            <person name="Kues U."/>
            <person name="Barry K."/>
            <person name="Hegedus J.C."/>
            <person name="Henrissat B."/>
            <person name="Johnson J."/>
            <person name="Lipzen A."/>
            <person name="Ohm R."/>
            <person name="Nagy I."/>
            <person name="Pangilinan J."/>
            <person name="Yan J."/>
            <person name="Xiong Y."/>
            <person name="Grigoriev I.V."/>
            <person name="Hibbett D.S."/>
            <person name="Nagy L.G."/>
        </authorList>
    </citation>
    <scope>NUCLEOTIDE SEQUENCE [LARGE SCALE GENOMIC DNA]</scope>
    <source>
        <strain evidence="3 4">SZMC22713</strain>
    </source>
</reference>
<dbReference type="EMBL" id="ML170165">
    <property type="protein sequence ID" value="TDL25050.1"/>
    <property type="molecule type" value="Genomic_DNA"/>
</dbReference>
<evidence type="ECO:0008006" key="5">
    <source>
        <dbReference type="Google" id="ProtNLM"/>
    </source>
</evidence>
<evidence type="ECO:0000256" key="2">
    <source>
        <dbReference type="ARBA" id="ARBA00023242"/>
    </source>
</evidence>
<keyword evidence="4" id="KW-1185">Reference proteome</keyword>
<dbReference type="VEuPathDB" id="FungiDB:BD410DRAFT_76463"/>